<reference evidence="3 4" key="1">
    <citation type="journal article" date="2023" name="Genes (Basel)">
        <title>Chromosome-Level Genome Assembly and Circadian Gene Repertoire of the Patagonia Blennie Eleginops maclovinus-The Closest Ancestral Proxy of Antarctic Cryonotothenioids.</title>
        <authorList>
            <person name="Cheng C.C."/>
            <person name="Rivera-Colon A.G."/>
            <person name="Minhas B.F."/>
            <person name="Wilson L."/>
            <person name="Rayamajhi N."/>
            <person name="Vargas-Chacoff L."/>
            <person name="Catchen J.M."/>
        </authorList>
    </citation>
    <scope>NUCLEOTIDE SEQUENCE [LARGE SCALE GENOMIC DNA]</scope>
    <source>
        <strain evidence="3">JMC-PN-2008</strain>
    </source>
</reference>
<evidence type="ECO:0000256" key="2">
    <source>
        <dbReference type="SAM" id="Phobius"/>
    </source>
</evidence>
<evidence type="ECO:0000256" key="1">
    <source>
        <dbReference type="SAM" id="MobiDB-lite"/>
    </source>
</evidence>
<evidence type="ECO:0000313" key="3">
    <source>
        <dbReference type="EMBL" id="KAK5863799.1"/>
    </source>
</evidence>
<keyword evidence="2" id="KW-0812">Transmembrane</keyword>
<proteinExistence type="predicted"/>
<sequence length="282" mass="31556">MSAATASIADVSRTDFTNKDDIRYRNISGQAQCAPMILPALGTQRIIQGNGTTVGTVISLQCPAKHKLVGSELKCVMDTNSTHWVGETYCKPFSQYEDFGFRVAVLASLISSAIILFMSMAFITCCWVDCIKEDKRKKQAREQDKWQLEGQPQQQEDNRSRYSHKGRNNNNNNTPEKVLALWDTKNPAMCDNMQVCRCHQQYPYGLDREYFRVSKRRLSSSNLPVSSALSADGYSPRGSEVMWPQQAAQCADVTELQRPSHPGHQEVLPGGSEARPPVFLSV</sequence>
<reference evidence="3 4" key="2">
    <citation type="journal article" date="2023" name="Mol. Biol. Evol.">
        <title>Genomics of Secondarily Temperate Adaptation in the Only Non-Antarctic Icefish.</title>
        <authorList>
            <person name="Rivera-Colon A.G."/>
            <person name="Rayamajhi N."/>
            <person name="Minhas B.F."/>
            <person name="Madrigal G."/>
            <person name="Bilyk K.T."/>
            <person name="Yoon V."/>
            <person name="Hune M."/>
            <person name="Gregory S."/>
            <person name="Cheng C.H.C."/>
            <person name="Catchen J.M."/>
        </authorList>
    </citation>
    <scope>NUCLEOTIDE SEQUENCE [LARGE SCALE GENOMIC DNA]</scope>
    <source>
        <strain evidence="3">JMC-PN-2008</strain>
    </source>
</reference>
<dbReference type="GO" id="GO:0005886">
    <property type="term" value="C:plasma membrane"/>
    <property type="evidence" value="ECO:0007669"/>
    <property type="project" value="TreeGrafter"/>
</dbReference>
<accession>A0AAN7XN78</accession>
<dbReference type="EMBL" id="JAUZQC010000011">
    <property type="protein sequence ID" value="KAK5863799.1"/>
    <property type="molecule type" value="Genomic_DNA"/>
</dbReference>
<gene>
    <name evidence="3" type="ORF">PBY51_000800</name>
</gene>
<keyword evidence="2" id="KW-0472">Membrane</keyword>
<feature type="region of interest" description="Disordered" evidence="1">
    <location>
        <begin position="255"/>
        <end position="282"/>
    </location>
</feature>
<dbReference type="InterPro" id="IPR053067">
    <property type="entry name" value="SUSD3"/>
</dbReference>
<dbReference type="PANTHER" id="PTHR46879:SF1">
    <property type="entry name" value="SUSHI DOMAIN-CONTAINING PROTEIN 3"/>
    <property type="match status" value="1"/>
</dbReference>
<feature type="region of interest" description="Disordered" evidence="1">
    <location>
        <begin position="142"/>
        <end position="176"/>
    </location>
</feature>
<name>A0AAN7XN78_ELEMC</name>
<dbReference type="Proteomes" id="UP001346869">
    <property type="component" value="Unassembled WGS sequence"/>
</dbReference>
<evidence type="ECO:0008006" key="5">
    <source>
        <dbReference type="Google" id="ProtNLM"/>
    </source>
</evidence>
<protein>
    <recommendedName>
        <fullName evidence="5">Sushi domain-containing protein</fullName>
    </recommendedName>
</protein>
<keyword evidence="4" id="KW-1185">Reference proteome</keyword>
<feature type="transmembrane region" description="Helical" evidence="2">
    <location>
        <begin position="103"/>
        <end position="128"/>
    </location>
</feature>
<evidence type="ECO:0000313" key="4">
    <source>
        <dbReference type="Proteomes" id="UP001346869"/>
    </source>
</evidence>
<dbReference type="AlphaFoldDB" id="A0AAN7XN78"/>
<comment type="caution">
    <text evidence="3">The sequence shown here is derived from an EMBL/GenBank/DDBJ whole genome shotgun (WGS) entry which is preliminary data.</text>
</comment>
<keyword evidence="2" id="KW-1133">Transmembrane helix</keyword>
<organism evidence="3 4">
    <name type="scientific">Eleginops maclovinus</name>
    <name type="common">Patagonian blennie</name>
    <name type="synonym">Eleginus maclovinus</name>
    <dbReference type="NCBI Taxonomy" id="56733"/>
    <lineage>
        <taxon>Eukaryota</taxon>
        <taxon>Metazoa</taxon>
        <taxon>Chordata</taxon>
        <taxon>Craniata</taxon>
        <taxon>Vertebrata</taxon>
        <taxon>Euteleostomi</taxon>
        <taxon>Actinopterygii</taxon>
        <taxon>Neopterygii</taxon>
        <taxon>Teleostei</taxon>
        <taxon>Neoteleostei</taxon>
        <taxon>Acanthomorphata</taxon>
        <taxon>Eupercaria</taxon>
        <taxon>Perciformes</taxon>
        <taxon>Notothenioidei</taxon>
        <taxon>Eleginopidae</taxon>
        <taxon>Eleginops</taxon>
    </lineage>
</organism>
<dbReference type="PANTHER" id="PTHR46879">
    <property type="entry name" value="SUSHI DOMAIN-CONTAINING PROTEIN 3"/>
    <property type="match status" value="1"/>
</dbReference>